<protein>
    <submittedName>
        <fullName evidence="2">Class I SAM-dependent methyltransferase</fullName>
    </submittedName>
</protein>
<dbReference type="InterPro" id="IPR050508">
    <property type="entry name" value="Methyltransf_Superfamily"/>
</dbReference>
<gene>
    <name evidence="2" type="ORF">KHU32_16410</name>
</gene>
<keyword evidence="2" id="KW-0808">Transferase</keyword>
<keyword evidence="3" id="KW-1185">Reference proteome</keyword>
<feature type="domain" description="Methyltransferase" evidence="1">
    <location>
        <begin position="52"/>
        <end position="146"/>
    </location>
</feature>
<organism evidence="2 3">
    <name type="scientific">Roseococcus pinisoli</name>
    <dbReference type="NCBI Taxonomy" id="2835040"/>
    <lineage>
        <taxon>Bacteria</taxon>
        <taxon>Pseudomonadati</taxon>
        <taxon>Pseudomonadota</taxon>
        <taxon>Alphaproteobacteria</taxon>
        <taxon>Acetobacterales</taxon>
        <taxon>Roseomonadaceae</taxon>
        <taxon>Roseococcus</taxon>
    </lineage>
</organism>
<dbReference type="Gene3D" id="3.40.50.150">
    <property type="entry name" value="Vaccinia Virus protein VP39"/>
    <property type="match status" value="1"/>
</dbReference>
<evidence type="ECO:0000313" key="3">
    <source>
        <dbReference type="Proteomes" id="UP000766336"/>
    </source>
</evidence>
<accession>A0ABS5QFR7</accession>
<name>A0ABS5QFR7_9PROT</name>
<dbReference type="CDD" id="cd02440">
    <property type="entry name" value="AdoMet_MTases"/>
    <property type="match status" value="1"/>
</dbReference>
<evidence type="ECO:0000313" key="2">
    <source>
        <dbReference type="EMBL" id="MBS7812535.1"/>
    </source>
</evidence>
<dbReference type="Proteomes" id="UP000766336">
    <property type="component" value="Unassembled WGS sequence"/>
</dbReference>
<dbReference type="SUPFAM" id="SSF53335">
    <property type="entry name" value="S-adenosyl-L-methionine-dependent methyltransferases"/>
    <property type="match status" value="1"/>
</dbReference>
<dbReference type="Pfam" id="PF13649">
    <property type="entry name" value="Methyltransf_25"/>
    <property type="match status" value="1"/>
</dbReference>
<keyword evidence="2" id="KW-0489">Methyltransferase</keyword>
<dbReference type="GO" id="GO:0008168">
    <property type="term" value="F:methyltransferase activity"/>
    <property type="evidence" value="ECO:0007669"/>
    <property type="project" value="UniProtKB-KW"/>
</dbReference>
<dbReference type="EMBL" id="JAHCDA010000003">
    <property type="protein sequence ID" value="MBS7812535.1"/>
    <property type="molecule type" value="Genomic_DNA"/>
</dbReference>
<evidence type="ECO:0000259" key="1">
    <source>
        <dbReference type="Pfam" id="PF13649"/>
    </source>
</evidence>
<proteinExistence type="predicted"/>
<comment type="caution">
    <text evidence="2">The sequence shown here is derived from an EMBL/GenBank/DDBJ whole genome shotgun (WGS) entry which is preliminary data.</text>
</comment>
<dbReference type="PANTHER" id="PTHR42912">
    <property type="entry name" value="METHYLTRANSFERASE"/>
    <property type="match status" value="1"/>
</dbReference>
<dbReference type="InterPro" id="IPR041698">
    <property type="entry name" value="Methyltransf_25"/>
</dbReference>
<reference evidence="2 3" key="1">
    <citation type="submission" date="2021-05" db="EMBL/GenBank/DDBJ databases">
        <title>Roseococcus sp. XZZS9, whole genome shotgun sequencing project.</title>
        <authorList>
            <person name="Zhao G."/>
            <person name="Shen L."/>
        </authorList>
    </citation>
    <scope>NUCLEOTIDE SEQUENCE [LARGE SCALE GENOMIC DNA]</scope>
    <source>
        <strain evidence="2 3">XZZS9</strain>
    </source>
</reference>
<sequence length="247" mass="26851">MPDLELNASYWGTDYDWAAGGEEWSAVWGGSEAQWFGSLLPRIHRFLPAGSILEIAQGFGRWAKFLLPTCREYVGVELSQQCIDACRITFEKANHARFVKTDGASLPGVASGSVDFVFSFDSLVHVEADVIRGYVPEILRVLAPGGVAFIHHSNLLPFQGSIGQPHARGSTVSADLVADIVNRGGGRVLLQEVINWGGDHLHDCLTLFTQGSQIGAAPVLVNPGFMAEAFNIRDFQAPWAVVGKEMR</sequence>
<dbReference type="InterPro" id="IPR029063">
    <property type="entry name" value="SAM-dependent_MTases_sf"/>
</dbReference>
<dbReference type="GO" id="GO:0032259">
    <property type="term" value="P:methylation"/>
    <property type="evidence" value="ECO:0007669"/>
    <property type="project" value="UniProtKB-KW"/>
</dbReference>
<dbReference type="RefSeq" id="WP_213671236.1">
    <property type="nucleotide sequence ID" value="NZ_JAHCDA010000003.1"/>
</dbReference>